<protein>
    <recommendedName>
        <fullName evidence="5">Lipoprotein</fullName>
    </recommendedName>
</protein>
<evidence type="ECO:0000256" key="1">
    <source>
        <dbReference type="SAM" id="MobiDB-lite"/>
    </source>
</evidence>
<keyword evidence="2" id="KW-1133">Transmembrane helix</keyword>
<feature type="transmembrane region" description="Helical" evidence="2">
    <location>
        <begin position="38"/>
        <end position="60"/>
    </location>
</feature>
<evidence type="ECO:0000313" key="4">
    <source>
        <dbReference type="Proteomes" id="UP001156389"/>
    </source>
</evidence>
<feature type="region of interest" description="Disordered" evidence="1">
    <location>
        <begin position="1"/>
        <end position="23"/>
    </location>
</feature>
<gene>
    <name evidence="3" type="ORF">LHJ74_26645</name>
</gene>
<comment type="caution">
    <text evidence="3">The sequence shown here is derived from an EMBL/GenBank/DDBJ whole genome shotgun (WGS) entry which is preliminary data.</text>
</comment>
<dbReference type="RefSeq" id="WP_260220823.1">
    <property type="nucleotide sequence ID" value="NZ_JAJAGO010000014.1"/>
</dbReference>
<dbReference type="EMBL" id="JAJAGO010000014">
    <property type="protein sequence ID" value="MCT2593442.1"/>
    <property type="molecule type" value="Genomic_DNA"/>
</dbReference>
<evidence type="ECO:0000256" key="2">
    <source>
        <dbReference type="SAM" id="Phobius"/>
    </source>
</evidence>
<proteinExistence type="predicted"/>
<accession>A0ABT2JZU5</accession>
<organism evidence="3 4">
    <name type="scientific">Streptomyces gossypii</name>
    <dbReference type="NCBI Taxonomy" id="2883101"/>
    <lineage>
        <taxon>Bacteria</taxon>
        <taxon>Bacillati</taxon>
        <taxon>Actinomycetota</taxon>
        <taxon>Actinomycetes</taxon>
        <taxon>Kitasatosporales</taxon>
        <taxon>Streptomycetaceae</taxon>
        <taxon>Streptomyces</taxon>
    </lineage>
</organism>
<keyword evidence="4" id="KW-1185">Reference proteome</keyword>
<keyword evidence="2" id="KW-0472">Membrane</keyword>
<evidence type="ECO:0008006" key="5">
    <source>
        <dbReference type="Google" id="ProtNLM"/>
    </source>
</evidence>
<reference evidence="3 4" key="1">
    <citation type="submission" date="2021-10" db="EMBL/GenBank/DDBJ databases">
        <title>Streptomyces gossypii sp. nov., isolated from soil collected from cotton field.</title>
        <authorList>
            <person name="Ge X."/>
            <person name="Chen X."/>
            <person name="Liu W."/>
        </authorList>
    </citation>
    <scope>NUCLEOTIDE SEQUENCE [LARGE SCALE GENOMIC DNA]</scope>
    <source>
        <strain evidence="3 4">N2-109</strain>
    </source>
</reference>
<sequence>MDAQEDSRGEGPDGGRTAVGEEDQLPARGASWVRRAQWAVFWAVGAVALAVVAWFAWAAFSFTTSDDPFRTHSEISCSRAMSFAHGELPEGATDEDCSSDEWMDTTVRGTFRMPRAEVGPWLKRSYPDGKPEKYCGQDVCLDMSLPEEPGGAHEVRLDVRYETGGTALVTLEALTL</sequence>
<dbReference type="Proteomes" id="UP001156389">
    <property type="component" value="Unassembled WGS sequence"/>
</dbReference>
<keyword evidence="2" id="KW-0812">Transmembrane</keyword>
<feature type="compositionally biased region" description="Basic and acidic residues" evidence="1">
    <location>
        <begin position="1"/>
        <end position="13"/>
    </location>
</feature>
<name>A0ABT2JZU5_9ACTN</name>
<evidence type="ECO:0000313" key="3">
    <source>
        <dbReference type="EMBL" id="MCT2593442.1"/>
    </source>
</evidence>